<reference evidence="1 2" key="1">
    <citation type="submission" date="2021-06" db="EMBL/GenBank/DDBJ databases">
        <title>Bacillus sp. RD4P76, an endophyte from a halophyte.</title>
        <authorList>
            <person name="Sun J.-Q."/>
        </authorList>
    </citation>
    <scope>NUCLEOTIDE SEQUENCE [LARGE SCALE GENOMIC DNA]</scope>
    <source>
        <strain evidence="1 2">JCM 17098</strain>
    </source>
</reference>
<evidence type="ECO:0000313" key="1">
    <source>
        <dbReference type="EMBL" id="MBU9721828.1"/>
    </source>
</evidence>
<keyword evidence="2" id="KW-1185">Reference proteome</keyword>
<proteinExistence type="predicted"/>
<accession>A0ABS6JTB7</accession>
<gene>
    <name evidence="1" type="ORF">KS407_10325</name>
</gene>
<organism evidence="1 2">
    <name type="scientific">Evansella alkalicola</name>
    <dbReference type="NCBI Taxonomy" id="745819"/>
    <lineage>
        <taxon>Bacteria</taxon>
        <taxon>Bacillati</taxon>
        <taxon>Bacillota</taxon>
        <taxon>Bacilli</taxon>
        <taxon>Bacillales</taxon>
        <taxon>Bacillaceae</taxon>
        <taxon>Evansella</taxon>
    </lineage>
</organism>
<dbReference type="Proteomes" id="UP000790580">
    <property type="component" value="Unassembled WGS sequence"/>
</dbReference>
<dbReference type="RefSeq" id="WP_088076005.1">
    <property type="nucleotide sequence ID" value="NZ_JAHQCR010000045.1"/>
</dbReference>
<dbReference type="EMBL" id="JAHQCR010000045">
    <property type="protein sequence ID" value="MBU9721828.1"/>
    <property type="molecule type" value="Genomic_DNA"/>
</dbReference>
<dbReference type="InterPro" id="IPR024217">
    <property type="entry name" value="DUF3813"/>
</dbReference>
<sequence>MANRFFQEAREAVEEAQQAIQSTTTPLEQDETEQKIKRAKQAISQAYADSTLAERRQIMDLQQTLYEFAEEFSTEDK</sequence>
<name>A0ABS6JTB7_9BACI</name>
<evidence type="ECO:0000313" key="2">
    <source>
        <dbReference type="Proteomes" id="UP000790580"/>
    </source>
</evidence>
<comment type="caution">
    <text evidence="1">The sequence shown here is derived from an EMBL/GenBank/DDBJ whole genome shotgun (WGS) entry which is preliminary data.</text>
</comment>
<protein>
    <submittedName>
        <fullName evidence="1">DUF3813 domain-containing protein</fullName>
    </submittedName>
</protein>
<dbReference type="Pfam" id="PF12758">
    <property type="entry name" value="DUF3813"/>
    <property type="match status" value="1"/>
</dbReference>